<keyword evidence="8" id="KW-1185">Reference proteome</keyword>
<accession>A0A0J6VPW3</accession>
<evidence type="ECO:0000256" key="5">
    <source>
        <dbReference type="SAM" id="Phobius"/>
    </source>
</evidence>
<evidence type="ECO:0000256" key="1">
    <source>
        <dbReference type="ARBA" id="ARBA00004141"/>
    </source>
</evidence>
<feature type="transmembrane region" description="Helical" evidence="5">
    <location>
        <begin position="264"/>
        <end position="285"/>
    </location>
</feature>
<organism evidence="7 8">
    <name type="scientific">Mycolicibacterium chlorophenolicum</name>
    <dbReference type="NCBI Taxonomy" id="37916"/>
    <lineage>
        <taxon>Bacteria</taxon>
        <taxon>Bacillati</taxon>
        <taxon>Actinomycetota</taxon>
        <taxon>Actinomycetes</taxon>
        <taxon>Mycobacteriales</taxon>
        <taxon>Mycobacteriaceae</taxon>
        <taxon>Mycolicibacterium</taxon>
    </lineage>
</organism>
<feature type="transmembrane region" description="Helical" evidence="5">
    <location>
        <begin position="405"/>
        <end position="422"/>
    </location>
</feature>
<evidence type="ECO:0000259" key="6">
    <source>
        <dbReference type="Pfam" id="PF04932"/>
    </source>
</evidence>
<keyword evidence="4 5" id="KW-0472">Membrane</keyword>
<feature type="transmembrane region" description="Helical" evidence="5">
    <location>
        <begin position="102"/>
        <end position="119"/>
    </location>
</feature>
<feature type="transmembrane region" description="Helical" evidence="5">
    <location>
        <begin position="222"/>
        <end position="252"/>
    </location>
</feature>
<feature type="transmembrane region" description="Helical" evidence="5">
    <location>
        <begin position="72"/>
        <end position="95"/>
    </location>
</feature>
<dbReference type="STRING" id="37916.MCHLDSM_04458"/>
<evidence type="ECO:0000313" key="7">
    <source>
        <dbReference type="EMBL" id="KMO71527.1"/>
    </source>
</evidence>
<dbReference type="EMBL" id="JYNL01000053">
    <property type="protein sequence ID" value="KMO71527.1"/>
    <property type="molecule type" value="Genomic_DNA"/>
</dbReference>
<dbReference type="Pfam" id="PF04932">
    <property type="entry name" value="Wzy_C"/>
    <property type="match status" value="1"/>
</dbReference>
<feature type="domain" description="O-antigen ligase-related" evidence="6">
    <location>
        <begin position="228"/>
        <end position="357"/>
    </location>
</feature>
<dbReference type="GO" id="GO:0016020">
    <property type="term" value="C:membrane"/>
    <property type="evidence" value="ECO:0007669"/>
    <property type="project" value="UniProtKB-SubCell"/>
</dbReference>
<evidence type="ECO:0000256" key="3">
    <source>
        <dbReference type="ARBA" id="ARBA00022989"/>
    </source>
</evidence>
<evidence type="ECO:0000256" key="4">
    <source>
        <dbReference type="ARBA" id="ARBA00023136"/>
    </source>
</evidence>
<dbReference type="PATRIC" id="fig|37916.4.peg.4440"/>
<comment type="caution">
    <text evidence="7">The sequence shown here is derived from an EMBL/GenBank/DDBJ whole genome shotgun (WGS) entry which is preliminary data.</text>
</comment>
<comment type="subcellular location">
    <subcellularLocation>
        <location evidence="1">Membrane</location>
        <topology evidence="1">Multi-pass membrane protein</topology>
    </subcellularLocation>
</comment>
<feature type="transmembrane region" description="Helical" evidence="5">
    <location>
        <begin position="30"/>
        <end position="52"/>
    </location>
</feature>
<sequence>MRHTVFAPAPTGLDAPNAGVRFPRLERHALTWLIILAIALVVVPEAINHVFVKHSPDLPPLEDSAGASEVPLAHLARLGGSAVLLAYTSAVVLLTRGRPDRGITGLLILLLAVDVPYILSPSTPPTADVPKILLANLFVVALWKTGASIDALKWLPVLATGIGVYSLIGGLIAPDYMMYNIVSEKAIIAGWELAGPFGHGNVLGMYCAVAFSLVPLIRGLRWQLFCGAVLFTTILASASRTAVIAAALVLLWWSACRIRSMVNVRFAGTVFAGVTATTMFVLPFLPWDPHAFTDRAAVWVASLAEWQRSPLVGLGVNWFLTDAQSNANVAAWAYVGTGHNLIIDTLVKSGVIGVAVLAPVIVLAILAARTLPATNQQIALFGYLGAFFVAASTEAVWALLPNLQLFPISGMIFAMLILSRYSRPVAQAPL</sequence>
<feature type="transmembrane region" description="Helical" evidence="5">
    <location>
        <begin position="350"/>
        <end position="368"/>
    </location>
</feature>
<proteinExistence type="predicted"/>
<dbReference type="AlphaFoldDB" id="A0A0J6VPW3"/>
<keyword evidence="3 5" id="KW-1133">Transmembrane helix</keyword>
<evidence type="ECO:0000313" key="8">
    <source>
        <dbReference type="Proteomes" id="UP000036513"/>
    </source>
</evidence>
<reference evidence="7 8" key="1">
    <citation type="journal article" date="2015" name="Genome Biol. Evol.">
        <title>Characterization of Three Mycobacterium spp. with Potential Use in Bioremediation by Genome Sequencing and Comparative Genomics.</title>
        <authorList>
            <person name="Das S."/>
            <person name="Pettersson B.M."/>
            <person name="Behra P.R."/>
            <person name="Ramesh M."/>
            <person name="Dasgupta S."/>
            <person name="Bhattacharya A."/>
            <person name="Kirsebom L.A."/>
        </authorList>
    </citation>
    <scope>NUCLEOTIDE SEQUENCE [LARGE SCALE GENOMIC DNA]</scope>
    <source>
        <strain evidence="7 8">DSM 43826</strain>
    </source>
</reference>
<dbReference type="RefSeq" id="WP_048471800.1">
    <property type="nucleotide sequence ID" value="NZ_JYNL01000053.1"/>
</dbReference>
<keyword evidence="2 5" id="KW-0812">Transmembrane</keyword>
<dbReference type="Proteomes" id="UP000036513">
    <property type="component" value="Unassembled WGS sequence"/>
</dbReference>
<feature type="transmembrane region" description="Helical" evidence="5">
    <location>
        <begin position="154"/>
        <end position="173"/>
    </location>
</feature>
<gene>
    <name evidence="7" type="ORF">MCHLDSM_04458</name>
</gene>
<dbReference type="InterPro" id="IPR007016">
    <property type="entry name" value="O-antigen_ligase-rel_domated"/>
</dbReference>
<feature type="transmembrane region" description="Helical" evidence="5">
    <location>
        <begin position="380"/>
        <end position="399"/>
    </location>
</feature>
<protein>
    <recommendedName>
        <fullName evidence="6">O-antigen ligase-related domain-containing protein</fullName>
    </recommendedName>
</protein>
<evidence type="ECO:0000256" key="2">
    <source>
        <dbReference type="ARBA" id="ARBA00022692"/>
    </source>
</evidence>
<name>A0A0J6VPW3_9MYCO</name>